<gene>
    <name evidence="1" type="ORF">ACM01_08060</name>
</gene>
<organism evidence="1 2">
    <name type="scientific">Streptomyces viridochromogenes</name>
    <dbReference type="NCBI Taxonomy" id="1938"/>
    <lineage>
        <taxon>Bacteria</taxon>
        <taxon>Bacillati</taxon>
        <taxon>Actinomycetota</taxon>
        <taxon>Actinomycetes</taxon>
        <taxon>Kitasatosporales</taxon>
        <taxon>Streptomycetaceae</taxon>
        <taxon>Streptomyces</taxon>
    </lineage>
</organism>
<sequence>MVAHIHRATEIDRHTVGAAGDDLPRAAIGVQFADSAAGVAGDEHTVVGVEGRIVESHQTARDKCAGAAVQVDPGHEALHSPGQDLHDTALVEADRDRRLHILGDHLGHTTVR</sequence>
<protein>
    <submittedName>
        <fullName evidence="1">Uncharacterized protein</fullName>
    </submittedName>
</protein>
<accession>A0A0J7ZKP8</accession>
<evidence type="ECO:0000313" key="1">
    <source>
        <dbReference type="EMBL" id="KMS75713.1"/>
    </source>
</evidence>
<reference evidence="1 2" key="1">
    <citation type="submission" date="2015-06" db="EMBL/GenBank/DDBJ databases">
        <authorList>
            <person name="Ju K.-S."/>
            <person name="Doroghazi J.R."/>
            <person name="Metcalf W.W."/>
        </authorList>
    </citation>
    <scope>NUCLEOTIDE SEQUENCE [LARGE SCALE GENOMIC DNA]</scope>
    <source>
        <strain evidence="1 2">NRRL 3414</strain>
    </source>
</reference>
<proteinExistence type="predicted"/>
<dbReference type="AlphaFoldDB" id="A0A0J7ZKP8"/>
<dbReference type="Proteomes" id="UP000037432">
    <property type="component" value="Unassembled WGS sequence"/>
</dbReference>
<name>A0A0J7ZKP8_STRVR</name>
<dbReference type="PATRIC" id="fig|1938.3.peg.5937"/>
<dbReference type="EMBL" id="LFNT01000006">
    <property type="protein sequence ID" value="KMS75713.1"/>
    <property type="molecule type" value="Genomic_DNA"/>
</dbReference>
<comment type="caution">
    <text evidence="1">The sequence shown here is derived from an EMBL/GenBank/DDBJ whole genome shotgun (WGS) entry which is preliminary data.</text>
</comment>
<evidence type="ECO:0000313" key="2">
    <source>
        <dbReference type="Proteomes" id="UP000037432"/>
    </source>
</evidence>